<evidence type="ECO:0000256" key="1">
    <source>
        <dbReference type="ARBA" id="ARBA00004141"/>
    </source>
</evidence>
<dbReference type="Proteomes" id="UP001163046">
    <property type="component" value="Unassembled WGS sequence"/>
</dbReference>
<dbReference type="InterPro" id="IPR050327">
    <property type="entry name" value="Proton-linked_MCT"/>
</dbReference>
<feature type="transmembrane region" description="Helical" evidence="2">
    <location>
        <begin position="197"/>
        <end position="217"/>
    </location>
</feature>
<protein>
    <recommendedName>
        <fullName evidence="3">Major facilitator superfamily (MFS) profile domain-containing protein</fullName>
    </recommendedName>
</protein>
<evidence type="ECO:0000313" key="4">
    <source>
        <dbReference type="EMBL" id="KAJ7374304.1"/>
    </source>
</evidence>
<feature type="transmembrane region" description="Helical" evidence="2">
    <location>
        <begin position="412"/>
        <end position="430"/>
    </location>
</feature>
<gene>
    <name evidence="4" type="ORF">OS493_007390</name>
</gene>
<dbReference type="Gene3D" id="1.20.1250.20">
    <property type="entry name" value="MFS general substrate transporter like domains"/>
    <property type="match status" value="2"/>
</dbReference>
<dbReference type="GO" id="GO:0016020">
    <property type="term" value="C:membrane"/>
    <property type="evidence" value="ECO:0007669"/>
    <property type="project" value="UniProtKB-SubCell"/>
</dbReference>
<evidence type="ECO:0000256" key="2">
    <source>
        <dbReference type="SAM" id="Phobius"/>
    </source>
</evidence>
<dbReference type="InterPro" id="IPR036259">
    <property type="entry name" value="MFS_trans_sf"/>
</dbReference>
<dbReference type="GO" id="GO:0022857">
    <property type="term" value="F:transmembrane transporter activity"/>
    <property type="evidence" value="ECO:0007669"/>
    <property type="project" value="InterPro"/>
</dbReference>
<feature type="transmembrane region" description="Helical" evidence="2">
    <location>
        <begin position="259"/>
        <end position="278"/>
    </location>
</feature>
<comment type="caution">
    <text evidence="4">The sequence shown here is derived from an EMBL/GenBank/DDBJ whole genome shotgun (WGS) entry which is preliminary data.</text>
</comment>
<feature type="transmembrane region" description="Helical" evidence="2">
    <location>
        <begin position="383"/>
        <end position="400"/>
    </location>
</feature>
<dbReference type="PANTHER" id="PTHR11360">
    <property type="entry name" value="MONOCARBOXYLATE TRANSPORTER"/>
    <property type="match status" value="1"/>
</dbReference>
<keyword evidence="5" id="KW-1185">Reference proteome</keyword>
<name>A0A9W9Z6K5_9CNID</name>
<dbReference type="PANTHER" id="PTHR11360:SF251">
    <property type="entry name" value="MAJOR FACILITATOR SUPERFAMILY (MFS) PROFILE DOMAIN-CONTAINING PROTEIN"/>
    <property type="match status" value="1"/>
</dbReference>
<proteinExistence type="predicted"/>
<dbReference type="InterPro" id="IPR020846">
    <property type="entry name" value="MFS_dom"/>
</dbReference>
<dbReference type="OrthoDB" id="2213137at2759"/>
<sequence length="543" mass="59515">MESHLHNKQIIPKYYIYHLLHTINYCRNRNNDSCRIVSYYLPRCSLSSLRNESIYLIIFFTQTEYHDISKKVNAGKSCVDFHLIASPPRIRINVKMTNDPTSEAGFHIEETHDDTETTESSNRKLRQPDTYWSWVVCAAGFTCNIIVLGCGLCYGVLFPSLLDEFKRGKSDTAWVGSLALTAGGICGPVAGRLTDRFGARAMVICGALLCAAGLLFTSLVPSLYLMFLTYGGMYGFGSSLVYIAVYVIVPRYFVKRRSLAIGLITVSAGASLLVMSPVCQALLDAFGWRGTFRGLGCIVLIVFFIGWALDPNVASEENEEVSERSKTCKARQSGKILDFSMWTDITFVAITISSSVVFIGHYIPMIHLSRYCEDLGISADLASWLYSCIGAASVLARIPGSKLCDVFGPQSVFLISSAVGAVEAILLPLATNWTGLLCLSIVYGISDGLMAIGAILSVLCTLTPTQKAQGFGFFQLCICMTALCGPPIGGWIADKTNSYHAAFFFAGGIKVVGVVILVVFNFWGRRDLTQEKNQIDQGIEIHL</sequence>
<feature type="transmembrane region" description="Helical" evidence="2">
    <location>
        <begin position="471"/>
        <end position="493"/>
    </location>
</feature>
<dbReference type="InterPro" id="IPR011701">
    <property type="entry name" value="MFS"/>
</dbReference>
<dbReference type="EMBL" id="MU826828">
    <property type="protein sequence ID" value="KAJ7374304.1"/>
    <property type="molecule type" value="Genomic_DNA"/>
</dbReference>
<feature type="transmembrane region" description="Helical" evidence="2">
    <location>
        <begin position="499"/>
        <end position="523"/>
    </location>
</feature>
<dbReference type="SUPFAM" id="SSF103473">
    <property type="entry name" value="MFS general substrate transporter"/>
    <property type="match status" value="1"/>
</dbReference>
<feature type="domain" description="Major facilitator superfamily (MFS) profile" evidence="3">
    <location>
        <begin position="135"/>
        <end position="525"/>
    </location>
</feature>
<evidence type="ECO:0000259" key="3">
    <source>
        <dbReference type="PROSITE" id="PS50850"/>
    </source>
</evidence>
<dbReference type="PROSITE" id="PS50850">
    <property type="entry name" value="MFS"/>
    <property type="match status" value="1"/>
</dbReference>
<comment type="subcellular location">
    <subcellularLocation>
        <location evidence="1">Membrane</location>
        <topology evidence="1">Multi-pass membrane protein</topology>
    </subcellularLocation>
</comment>
<feature type="transmembrane region" description="Helical" evidence="2">
    <location>
        <begin position="172"/>
        <end position="190"/>
    </location>
</feature>
<feature type="transmembrane region" description="Helical" evidence="2">
    <location>
        <begin position="290"/>
        <end position="309"/>
    </location>
</feature>
<organism evidence="4 5">
    <name type="scientific">Desmophyllum pertusum</name>
    <dbReference type="NCBI Taxonomy" id="174260"/>
    <lineage>
        <taxon>Eukaryota</taxon>
        <taxon>Metazoa</taxon>
        <taxon>Cnidaria</taxon>
        <taxon>Anthozoa</taxon>
        <taxon>Hexacorallia</taxon>
        <taxon>Scleractinia</taxon>
        <taxon>Caryophylliina</taxon>
        <taxon>Caryophylliidae</taxon>
        <taxon>Desmophyllum</taxon>
    </lineage>
</organism>
<dbReference type="CDD" id="cd17352">
    <property type="entry name" value="MFS_MCT_SLC16"/>
    <property type="match status" value="1"/>
</dbReference>
<accession>A0A9W9Z6K5</accession>
<reference evidence="4" key="1">
    <citation type="submission" date="2023-01" db="EMBL/GenBank/DDBJ databases">
        <title>Genome assembly of the deep-sea coral Lophelia pertusa.</title>
        <authorList>
            <person name="Herrera S."/>
            <person name="Cordes E."/>
        </authorList>
    </citation>
    <scope>NUCLEOTIDE SEQUENCE</scope>
    <source>
        <strain evidence="4">USNM1676648</strain>
        <tissue evidence="4">Polyp</tissue>
    </source>
</reference>
<keyword evidence="2" id="KW-0472">Membrane</keyword>
<evidence type="ECO:0000313" key="5">
    <source>
        <dbReference type="Proteomes" id="UP001163046"/>
    </source>
</evidence>
<feature type="transmembrane region" description="Helical" evidence="2">
    <location>
        <begin position="131"/>
        <end position="157"/>
    </location>
</feature>
<keyword evidence="2" id="KW-0812">Transmembrane</keyword>
<feature type="transmembrane region" description="Helical" evidence="2">
    <location>
        <begin position="436"/>
        <end position="459"/>
    </location>
</feature>
<feature type="transmembrane region" description="Helical" evidence="2">
    <location>
        <begin position="223"/>
        <end position="247"/>
    </location>
</feature>
<dbReference type="Pfam" id="PF07690">
    <property type="entry name" value="MFS_1"/>
    <property type="match status" value="1"/>
</dbReference>
<dbReference type="AlphaFoldDB" id="A0A9W9Z6K5"/>
<feature type="transmembrane region" description="Helical" evidence="2">
    <location>
        <begin position="339"/>
        <end position="363"/>
    </location>
</feature>
<keyword evidence="2" id="KW-1133">Transmembrane helix</keyword>